<organism evidence="1">
    <name type="scientific">Arundo donax</name>
    <name type="common">Giant reed</name>
    <name type="synonym">Donax arundinaceus</name>
    <dbReference type="NCBI Taxonomy" id="35708"/>
    <lineage>
        <taxon>Eukaryota</taxon>
        <taxon>Viridiplantae</taxon>
        <taxon>Streptophyta</taxon>
        <taxon>Embryophyta</taxon>
        <taxon>Tracheophyta</taxon>
        <taxon>Spermatophyta</taxon>
        <taxon>Magnoliopsida</taxon>
        <taxon>Liliopsida</taxon>
        <taxon>Poales</taxon>
        <taxon>Poaceae</taxon>
        <taxon>PACMAD clade</taxon>
        <taxon>Arundinoideae</taxon>
        <taxon>Arundineae</taxon>
        <taxon>Arundo</taxon>
    </lineage>
</organism>
<evidence type="ECO:0000313" key="1">
    <source>
        <dbReference type="EMBL" id="JAD59131.1"/>
    </source>
</evidence>
<reference evidence="1" key="2">
    <citation type="journal article" date="2015" name="Data Brief">
        <title>Shoot transcriptome of the giant reed, Arundo donax.</title>
        <authorList>
            <person name="Barrero R.A."/>
            <person name="Guerrero F.D."/>
            <person name="Moolhuijzen P."/>
            <person name="Goolsby J.A."/>
            <person name="Tidwell J."/>
            <person name="Bellgard S.E."/>
            <person name="Bellgard M.I."/>
        </authorList>
    </citation>
    <scope>NUCLEOTIDE SEQUENCE</scope>
    <source>
        <tissue evidence="1">Shoot tissue taken approximately 20 cm above the soil surface</tissue>
    </source>
</reference>
<accession>A0A0A9B728</accession>
<dbReference type="AlphaFoldDB" id="A0A0A9B728"/>
<name>A0A0A9B728_ARUDO</name>
<proteinExistence type="predicted"/>
<sequence length="18" mass="2208">MPSRWRDRDPSPQPPWSL</sequence>
<protein>
    <submittedName>
        <fullName evidence="1">Uncharacterized protein</fullName>
    </submittedName>
</protein>
<reference evidence="1" key="1">
    <citation type="submission" date="2014-09" db="EMBL/GenBank/DDBJ databases">
        <authorList>
            <person name="Magalhaes I.L.F."/>
            <person name="Oliveira U."/>
            <person name="Santos F.R."/>
            <person name="Vidigal T.H.D.A."/>
            <person name="Brescovit A.D."/>
            <person name="Santos A.J."/>
        </authorList>
    </citation>
    <scope>NUCLEOTIDE SEQUENCE</scope>
    <source>
        <tissue evidence="1">Shoot tissue taken approximately 20 cm above the soil surface</tissue>
    </source>
</reference>
<dbReference type="EMBL" id="GBRH01238764">
    <property type="protein sequence ID" value="JAD59131.1"/>
    <property type="molecule type" value="Transcribed_RNA"/>
</dbReference>